<dbReference type="AlphaFoldDB" id="A0A1G9QWX2"/>
<proteinExistence type="predicted"/>
<dbReference type="RefSeq" id="WP_176762831.1">
    <property type="nucleotide sequence ID" value="NZ_FNHQ01000002.1"/>
</dbReference>
<reference evidence="1 2" key="1">
    <citation type="submission" date="2016-10" db="EMBL/GenBank/DDBJ databases">
        <authorList>
            <person name="de Groot N.N."/>
        </authorList>
    </citation>
    <scope>NUCLEOTIDE SEQUENCE [LARGE SCALE GENOMIC DNA]</scope>
    <source>
        <strain evidence="1 2">DSM 16981</strain>
    </source>
</reference>
<accession>A0A1G9QWX2</accession>
<sequence>MARCKFCGKKLDDAGYCTNEKCPESIRAKIMQAAAQEETTATETTTHTKEA</sequence>
<evidence type="ECO:0000313" key="1">
    <source>
        <dbReference type="EMBL" id="SDM15526.1"/>
    </source>
</evidence>
<keyword evidence="2" id="KW-1185">Reference proteome</keyword>
<protein>
    <submittedName>
        <fullName evidence="1">Uncharacterized protein</fullName>
    </submittedName>
</protein>
<gene>
    <name evidence="1" type="ORF">SAMN05660299_00315</name>
</gene>
<name>A0A1G9QWX2_9FIRM</name>
<dbReference type="STRING" id="349095.SAMN05660299_00315"/>
<dbReference type="EMBL" id="FNHQ01000002">
    <property type="protein sequence ID" value="SDM15526.1"/>
    <property type="molecule type" value="Genomic_DNA"/>
</dbReference>
<evidence type="ECO:0000313" key="2">
    <source>
        <dbReference type="Proteomes" id="UP000199309"/>
    </source>
</evidence>
<dbReference type="Proteomes" id="UP000199309">
    <property type="component" value="Unassembled WGS sequence"/>
</dbReference>
<organism evidence="1 2">
    <name type="scientific">Megasphaera paucivorans</name>
    <dbReference type="NCBI Taxonomy" id="349095"/>
    <lineage>
        <taxon>Bacteria</taxon>
        <taxon>Bacillati</taxon>
        <taxon>Bacillota</taxon>
        <taxon>Negativicutes</taxon>
        <taxon>Veillonellales</taxon>
        <taxon>Veillonellaceae</taxon>
        <taxon>Megasphaera</taxon>
    </lineage>
</organism>